<gene>
    <name evidence="2" type="ORF">LMG28138_02452</name>
</gene>
<sequence length="807" mass="86045">MTIVQEAYEREWSVRSDQNPFAEAMPEAEAPSATADRVASFSESSTPFAETTGGMLSETESDRLLAQAFAELRDEAFDEAIAFLTEETEQAVADRFTDESPSSSAERERYAEAQLSSVRFEAQQYLESLEAGLGGKDIESLTDEQLDEVLDRLDPQSGELTPAGEEFIGSLVRKAKKVVKFVAKTAKNVGKAVGKVASAVLGPILKKLRGLINPLLKRVLSIAIGRLPAPLQPAARALAARITSEASEDEGYLYEGMLYEGALSPTNLTDVETLAESFDAALAEAMTDDTAGEFVGESYEERDGESGADGRELERLAEARGVLIDRLRTAGDEEDPAPAIEQFVPALLGTLRIGINLVGRPKVVHFLAGYLGQQIKRWVGPNLSGPLSNAIVDTGLRLIALEAEKDATETRTDEAAPIALASVVEDTVRRLAENENYILENEDLMQLAAANAFGEAVASHFPQRFVRPALRQAPSIGGTFIAHRPRSVRTYRKYSRTPEVELTAQIADALPTFGGSTVGAVLRAAGATFPIRARMHIYQAAVGTTLPRMIRVDRANGGGRVRAASSQVHPLTPQAAGLLLREPKLGVAIAPAYLRSRNRIAVGQRFYLFEPIGAAGALALSGATNAVAARLTPSRAWTVVNLRRSKITVGLYLSEADAQAAAEGIRQGRGSTALLQALTSVYKAAAQPTAAAPNGHLRIVREDSEDHEEFAPASPALPPATTAVLRRQLDAWVLPALAAWARDNGEAFARAAAHPDPGVTVRIRLTSVPGLDAIAVSTGGTSAAAAKNALRGTPTISISVTSGRLRK</sequence>
<name>A0A6S7B585_9BURK</name>
<dbReference type="Proteomes" id="UP000494115">
    <property type="component" value="Unassembled WGS sequence"/>
</dbReference>
<proteinExistence type="predicted"/>
<evidence type="ECO:0000313" key="3">
    <source>
        <dbReference type="Proteomes" id="UP000494115"/>
    </source>
</evidence>
<evidence type="ECO:0000313" key="2">
    <source>
        <dbReference type="EMBL" id="CAB3787590.1"/>
    </source>
</evidence>
<accession>A0A6S7B585</accession>
<dbReference type="EMBL" id="CADIKM010000009">
    <property type="protein sequence ID" value="CAB3787590.1"/>
    <property type="molecule type" value="Genomic_DNA"/>
</dbReference>
<dbReference type="AlphaFoldDB" id="A0A6S7B585"/>
<keyword evidence="3" id="KW-1185">Reference proteome</keyword>
<evidence type="ECO:0000256" key="1">
    <source>
        <dbReference type="SAM" id="MobiDB-lite"/>
    </source>
</evidence>
<organism evidence="2 3">
    <name type="scientific">Pararobbsia alpina</name>
    <dbReference type="NCBI Taxonomy" id="621374"/>
    <lineage>
        <taxon>Bacteria</taxon>
        <taxon>Pseudomonadati</taxon>
        <taxon>Pseudomonadota</taxon>
        <taxon>Betaproteobacteria</taxon>
        <taxon>Burkholderiales</taxon>
        <taxon>Burkholderiaceae</taxon>
        <taxon>Pararobbsia</taxon>
    </lineage>
</organism>
<feature type="compositionally biased region" description="Low complexity" evidence="1">
    <location>
        <begin position="20"/>
        <end position="35"/>
    </location>
</feature>
<protein>
    <submittedName>
        <fullName evidence="2">Uncharacterized protein</fullName>
    </submittedName>
</protein>
<reference evidence="2 3" key="1">
    <citation type="submission" date="2020-04" db="EMBL/GenBank/DDBJ databases">
        <authorList>
            <person name="De Canck E."/>
        </authorList>
    </citation>
    <scope>NUCLEOTIDE SEQUENCE [LARGE SCALE GENOMIC DNA]</scope>
    <source>
        <strain evidence="2 3">LMG 28138</strain>
    </source>
</reference>
<dbReference type="RefSeq" id="WP_175105028.1">
    <property type="nucleotide sequence ID" value="NZ_CADIKM010000009.1"/>
</dbReference>
<feature type="region of interest" description="Disordered" evidence="1">
    <location>
        <begin position="1"/>
        <end position="57"/>
    </location>
</feature>